<sequence>MCGTFPSSCSLFLDLFLHRKLIFFSFSFSYPCRNSLIVEAAKVLQRAGARRKSTPYIRTNRDTEGDVMEVDDGDESLTKAKLYATMSDDDSWTEMGVGVVSVVLRSSAALDCEDSDGNGTERAVGHLEMIDIDNPEELLMSTPITLSDAYVVQHETILWWSDPQLGRLMACSFNTREGCEKIHKEIVAYQRSRRSVISQEINGVEVASASSLCSHWTVCRENLPAILSAATTNAQRFGVYVRGRDTYFKELAELFQACQRDEDVRGMDLTGHITLALLRSPFNTDGKIIAQFVENSLVDMCVDIVQYAIGRRDQRTGFVSFEERRATFRNPLQLPESIVARIHVLYSCGYLKDLLPLSLDEADAVSSSLLSTYLMSTKFRLVEEICRSPVFLPKAFKRASEVVKNAFDVVAFIHDMGKTIKNSMVGMECKTSMFEALVEAGLLPFLRFVLENAICDYEATPLPQSSSSAPLQVPLIMPGMAMQMACDIVCSCIMLYPPGRGSLLAEATCSPNGCILDLLLQCIVKSQCGTELQAAVDAVVSCGIGIIQYIPDSIEIGSAAKRDVIRFWVEGAVGRRPPLLPLASYITKALAGEETISRGSHEEARVLHALKVLIAITGEIDEALSLSFASVLVQADLPLGIDAALRTTARCNANVQSSVVAFVSAVLDSGKRRIVMKLLGDGTILDTALCRYMACARRSNILSASLAHLLDSLCRAVHSEKSAGARRIVGPTSSPFVHLLKNDDEENDDDEIRDNCSRGTAEECEQQQQEQQDGVSKSGGVCQSLGARLWSVHGEGLRARCPVLALKFEHALHETPEEARSLDAETSSVASTLERSVKGTADMEFDAMMLEFGVELTPPRSHLPLAHGNAAQTAAAAAAPADKKSRSTENEKKEEVEEEEEINEPVLKRSRSESLLSSPTIGP</sequence>
<protein>
    <recommendedName>
        <fullName evidence="4">Serine/threonine-protein phosphatase 4 regulatory subunit 3-like central domain-containing protein</fullName>
    </recommendedName>
</protein>
<dbReference type="InterPro" id="IPR051137">
    <property type="entry name" value="PP4R3-like"/>
</dbReference>
<proteinExistence type="predicted"/>
<dbReference type="PANTHER" id="PTHR23318">
    <property type="entry name" value="ATP SYNTHASE GAMMA-RELATED"/>
    <property type="match status" value="1"/>
</dbReference>
<feature type="domain" description="Serine/threonine-protein phosphatase 4 regulatory subunit 3-like central" evidence="4">
    <location>
        <begin position="245"/>
        <end position="452"/>
    </location>
</feature>
<feature type="compositionally biased region" description="Basic and acidic residues" evidence="3">
    <location>
        <begin position="881"/>
        <end position="895"/>
    </location>
</feature>
<dbReference type="InterPro" id="IPR006887">
    <property type="entry name" value="P4R3-like_central_dom"/>
</dbReference>
<evidence type="ECO:0000256" key="2">
    <source>
        <dbReference type="ARBA" id="ARBA00023242"/>
    </source>
</evidence>
<feature type="compositionally biased region" description="Low complexity" evidence="3">
    <location>
        <begin position="913"/>
        <end position="923"/>
    </location>
</feature>
<feature type="compositionally biased region" description="Low complexity" evidence="3">
    <location>
        <begin position="866"/>
        <end position="880"/>
    </location>
</feature>
<dbReference type="PANTHER" id="PTHR23318:SF0">
    <property type="entry name" value="SERINE_THREONINE-PROTEIN PHOSPHATASE 4 REGULATORY SUBUNIT 3"/>
    <property type="match status" value="1"/>
</dbReference>
<dbReference type="InterPro" id="IPR011993">
    <property type="entry name" value="PH-like_dom_sf"/>
</dbReference>
<dbReference type="VEuPathDB" id="TriTrypDB:BCY84_00757"/>
<feature type="region of interest" description="Disordered" evidence="3">
    <location>
        <begin position="861"/>
        <end position="923"/>
    </location>
</feature>
<gene>
    <name evidence="5" type="ORF">ECC02_006767</name>
</gene>
<accession>A0A7J6Y0K4</accession>
<dbReference type="EMBL" id="JABDHM010000055">
    <property type="protein sequence ID" value="KAF5220207.1"/>
    <property type="molecule type" value="Genomic_DNA"/>
</dbReference>
<name>A0A7J6Y0K4_TRYCR</name>
<dbReference type="Pfam" id="PF04802">
    <property type="entry name" value="PP4R3"/>
    <property type="match status" value="1"/>
</dbReference>
<evidence type="ECO:0000256" key="1">
    <source>
        <dbReference type="ARBA" id="ARBA00004123"/>
    </source>
</evidence>
<dbReference type="GO" id="GO:0030289">
    <property type="term" value="C:protein phosphatase 4 complex"/>
    <property type="evidence" value="ECO:0007669"/>
    <property type="project" value="TreeGrafter"/>
</dbReference>
<dbReference type="Gene3D" id="2.30.29.30">
    <property type="entry name" value="Pleckstrin-homology domain (PH domain)/Phosphotyrosine-binding domain (PTB)"/>
    <property type="match status" value="1"/>
</dbReference>
<dbReference type="Proteomes" id="UP000583944">
    <property type="component" value="Unassembled WGS sequence"/>
</dbReference>
<evidence type="ECO:0000259" key="4">
    <source>
        <dbReference type="Pfam" id="PF04802"/>
    </source>
</evidence>
<dbReference type="AlphaFoldDB" id="A0A7J6Y0K4"/>
<feature type="region of interest" description="Disordered" evidence="3">
    <location>
        <begin position="758"/>
        <end position="778"/>
    </location>
</feature>
<dbReference type="VEuPathDB" id="TriTrypDB:ECC02_006767"/>
<evidence type="ECO:0000313" key="5">
    <source>
        <dbReference type="EMBL" id="KAF5220207.1"/>
    </source>
</evidence>
<dbReference type="GO" id="GO:0005654">
    <property type="term" value="C:nucleoplasm"/>
    <property type="evidence" value="ECO:0007669"/>
    <property type="project" value="TreeGrafter"/>
</dbReference>
<evidence type="ECO:0000313" key="6">
    <source>
        <dbReference type="Proteomes" id="UP000583944"/>
    </source>
</evidence>
<reference evidence="5 6" key="1">
    <citation type="journal article" date="2019" name="Genome Biol. Evol.">
        <title>Nanopore Sequencing Significantly Improves Genome Assembly of the Protozoan Parasite Trypanosoma cruzi.</title>
        <authorList>
            <person name="Diaz-Viraque F."/>
            <person name="Pita S."/>
            <person name="Greif G."/>
            <person name="de Souza R.C.M."/>
            <person name="Iraola G."/>
            <person name="Robello C."/>
        </authorList>
    </citation>
    <scope>NUCLEOTIDE SEQUENCE [LARGE SCALE GENOMIC DNA]</scope>
    <source>
        <strain evidence="5 6">Berenice</strain>
    </source>
</reference>
<keyword evidence="2" id="KW-0539">Nucleus</keyword>
<evidence type="ECO:0000256" key="3">
    <source>
        <dbReference type="SAM" id="MobiDB-lite"/>
    </source>
</evidence>
<comment type="subcellular location">
    <subcellularLocation>
        <location evidence="1">Nucleus</location>
    </subcellularLocation>
</comment>
<dbReference type="GO" id="GO:0072542">
    <property type="term" value="F:protein phosphatase activator activity"/>
    <property type="evidence" value="ECO:0007669"/>
    <property type="project" value="TreeGrafter"/>
</dbReference>
<organism evidence="5 6">
    <name type="scientific">Trypanosoma cruzi</name>
    <dbReference type="NCBI Taxonomy" id="5693"/>
    <lineage>
        <taxon>Eukaryota</taxon>
        <taxon>Discoba</taxon>
        <taxon>Euglenozoa</taxon>
        <taxon>Kinetoplastea</taxon>
        <taxon>Metakinetoplastina</taxon>
        <taxon>Trypanosomatida</taxon>
        <taxon>Trypanosomatidae</taxon>
        <taxon>Trypanosoma</taxon>
        <taxon>Schizotrypanum</taxon>
    </lineage>
</organism>
<comment type="caution">
    <text evidence="5">The sequence shown here is derived from an EMBL/GenBank/DDBJ whole genome shotgun (WGS) entry which is preliminary data.</text>
</comment>